<evidence type="ECO:0000259" key="3">
    <source>
        <dbReference type="Pfam" id="PF02397"/>
    </source>
</evidence>
<comment type="caution">
    <text evidence="4">The sequence shown here is derived from an EMBL/GenBank/DDBJ whole genome shotgun (WGS) entry which is preliminary data.</text>
</comment>
<proteinExistence type="inferred from homology"/>
<keyword evidence="4" id="KW-0808">Transferase</keyword>
<evidence type="ECO:0000256" key="1">
    <source>
        <dbReference type="ARBA" id="ARBA00006464"/>
    </source>
</evidence>
<feature type="transmembrane region" description="Helical" evidence="2">
    <location>
        <begin position="249"/>
        <end position="273"/>
    </location>
</feature>
<keyword evidence="5" id="KW-1185">Reference proteome</keyword>
<evidence type="ECO:0000313" key="4">
    <source>
        <dbReference type="EMBL" id="GGU88822.1"/>
    </source>
</evidence>
<keyword evidence="2" id="KW-0472">Membrane</keyword>
<keyword evidence="2" id="KW-1133">Transmembrane helix</keyword>
<feature type="domain" description="Bacterial sugar transferase" evidence="3">
    <location>
        <begin position="247"/>
        <end position="428"/>
    </location>
</feature>
<dbReference type="GO" id="GO:0016740">
    <property type="term" value="F:transferase activity"/>
    <property type="evidence" value="ECO:0007669"/>
    <property type="project" value="UniProtKB-KW"/>
</dbReference>
<dbReference type="Pfam" id="PF02397">
    <property type="entry name" value="Bac_transf"/>
    <property type="match status" value="1"/>
</dbReference>
<dbReference type="Proteomes" id="UP000654471">
    <property type="component" value="Unassembled WGS sequence"/>
</dbReference>
<dbReference type="EMBL" id="BMRP01000032">
    <property type="protein sequence ID" value="GGU88822.1"/>
    <property type="molecule type" value="Genomic_DNA"/>
</dbReference>
<evidence type="ECO:0000256" key="2">
    <source>
        <dbReference type="SAM" id="Phobius"/>
    </source>
</evidence>
<comment type="similarity">
    <text evidence="1">Belongs to the bacterial sugar transferase family.</text>
</comment>
<sequence>MAADLLATAGAALLLPGPGPAPALLGALASGLLLLHARAGLYRPGPAPAALDELPPLLVRAAAGWCAVAAVRPGHPLHPAVLLGAVAVQAVLACAGRAAVYRVRRAVLRRRPRAALLVGPTPAARQLAAALTAHPEYGLRPVGLVACGPVPPGGSRATPPWLGSGEEITRAVIRHTVRDAVFLVPPERDPHTAALLRRFLAQGSAVWLAGAGAVRDGRPPEPGTGHLWGFACRPWETAKPRPGGLPKRLLDLVLASVALVAAAPLLAGCALAVRLADGPGVLCRQERTGRGGRPFTLLTFRTLGPGDAAEPAARRNAAGDARAGSVGRLLRRTSLDGLPQLWNVLRGDLSLVGPRPEHPVLAEQFTHRCAGYAARHRMPPGIIGPAREHGLRDDAPLEDRTRFDNLYIDSWSPWQDVRILLRTAGRLLRRGRR</sequence>
<accession>A0ABQ2VLL8</accession>
<name>A0ABQ2VLL8_9ACTN</name>
<reference evidence="5" key="1">
    <citation type="journal article" date="2019" name="Int. J. Syst. Evol. Microbiol.">
        <title>The Global Catalogue of Microorganisms (GCM) 10K type strain sequencing project: providing services to taxonomists for standard genome sequencing and annotation.</title>
        <authorList>
            <consortium name="The Broad Institute Genomics Platform"/>
            <consortium name="The Broad Institute Genome Sequencing Center for Infectious Disease"/>
            <person name="Wu L."/>
            <person name="Ma J."/>
        </authorList>
    </citation>
    <scope>NUCLEOTIDE SEQUENCE [LARGE SCALE GENOMIC DNA]</scope>
    <source>
        <strain evidence="5">JCM 3399</strain>
    </source>
</reference>
<feature type="transmembrane region" description="Helical" evidence="2">
    <location>
        <begin position="80"/>
        <end position="103"/>
    </location>
</feature>
<dbReference type="PANTHER" id="PTHR30576:SF0">
    <property type="entry name" value="UNDECAPRENYL-PHOSPHATE N-ACETYLGALACTOSAMINYL 1-PHOSPHATE TRANSFERASE-RELATED"/>
    <property type="match status" value="1"/>
</dbReference>
<keyword evidence="2" id="KW-0812">Transmembrane</keyword>
<dbReference type="PANTHER" id="PTHR30576">
    <property type="entry name" value="COLANIC BIOSYNTHESIS UDP-GLUCOSE LIPID CARRIER TRANSFERASE"/>
    <property type="match status" value="1"/>
</dbReference>
<dbReference type="InterPro" id="IPR003362">
    <property type="entry name" value="Bact_transf"/>
</dbReference>
<evidence type="ECO:0000313" key="5">
    <source>
        <dbReference type="Proteomes" id="UP000654471"/>
    </source>
</evidence>
<protein>
    <submittedName>
        <fullName evidence="4">Transferase</fullName>
    </submittedName>
</protein>
<organism evidence="4 5">
    <name type="scientific">Streptomyces albospinus</name>
    <dbReference type="NCBI Taxonomy" id="285515"/>
    <lineage>
        <taxon>Bacteria</taxon>
        <taxon>Bacillati</taxon>
        <taxon>Actinomycetota</taxon>
        <taxon>Actinomycetes</taxon>
        <taxon>Kitasatosporales</taxon>
        <taxon>Streptomycetaceae</taxon>
        <taxon>Streptomyces</taxon>
    </lineage>
</organism>
<gene>
    <name evidence="4" type="ORF">GCM10010211_64170</name>
</gene>